<sequence length="549" mass="61421">MSESFTSEYVSHHRRVADALQKENEDLSGENIRLRRCLLLLQENAELKTVTAMTTVLSSGDRKLRDFLTDAILNHGTKNSTANHFRPISTSPYQIARENTSPVVSKIPSSRVTSNINSSGYKGRFSGDNINQYETESGLVPIPFRDYDTSSLRTQLYQSDIPKDTDESPSDQEHPTKSVSPRGNRLSERMERRKYMMPSPNRESATPEVEKLFSRSPTGPKSYAWRKQTSSPVKNLLTGKMSLRKSVSPGSGSPRKLTKIRELSPARELFESNPNTDKRKYISTADDMFVNRGNVIYDAPTTLRPTDMSAAEGVQHTGTVFNKVYLSGRKSVPPNIDIFTDRMERVKSYSPSPFMPVARLSPRSPTRPTIIPQYDDRKMTSMQRNFHSPSEGFYYRSYLNKISPRTLQETDLKGNALTPYNQDFQRKEGTVADTLSYNQHDVAEINSQSMKGDIMKSNSVTSTGDKEQESQRVGSTRQQSPSSRYCGDQGPSTQSTIESEGYVTQLVHDASQSQGGYYDAVGNPVAASTPIRPASTQLNKHIGNPGIFL</sequence>
<dbReference type="Proteomes" id="UP001195483">
    <property type="component" value="Unassembled WGS sequence"/>
</dbReference>
<feature type="coiled-coil region" evidence="1">
    <location>
        <begin position="10"/>
        <end position="37"/>
    </location>
</feature>
<name>A0AAE0WAF1_9BIVA</name>
<feature type="region of interest" description="Disordered" evidence="2">
    <location>
        <begin position="444"/>
        <end position="496"/>
    </location>
</feature>
<evidence type="ECO:0000313" key="3">
    <source>
        <dbReference type="EMBL" id="KAK3608038.1"/>
    </source>
</evidence>
<keyword evidence="4" id="KW-1185">Reference proteome</keyword>
<evidence type="ECO:0000313" key="4">
    <source>
        <dbReference type="Proteomes" id="UP001195483"/>
    </source>
</evidence>
<dbReference type="AlphaFoldDB" id="A0AAE0WAF1"/>
<feature type="compositionally biased region" description="Basic and acidic residues" evidence="2">
    <location>
        <begin position="161"/>
        <end position="176"/>
    </location>
</feature>
<reference evidence="3" key="1">
    <citation type="journal article" date="2021" name="Genome Biol. Evol.">
        <title>A High-Quality Reference Genome for a Parasitic Bivalve with Doubly Uniparental Inheritance (Bivalvia: Unionida).</title>
        <authorList>
            <person name="Smith C.H."/>
        </authorList>
    </citation>
    <scope>NUCLEOTIDE SEQUENCE</scope>
    <source>
        <strain evidence="3">CHS0354</strain>
    </source>
</reference>
<feature type="compositionally biased region" description="Polar residues" evidence="2">
    <location>
        <begin position="444"/>
        <end position="463"/>
    </location>
</feature>
<reference evidence="3" key="2">
    <citation type="journal article" date="2021" name="Genome Biol. Evol.">
        <title>Developing a high-quality reference genome for a parasitic bivalve with doubly uniparental inheritance (Bivalvia: Unionida).</title>
        <authorList>
            <person name="Smith C.H."/>
        </authorList>
    </citation>
    <scope>NUCLEOTIDE SEQUENCE</scope>
    <source>
        <strain evidence="3">CHS0354</strain>
        <tissue evidence="3">Mantle</tissue>
    </source>
</reference>
<evidence type="ECO:0000256" key="2">
    <source>
        <dbReference type="SAM" id="MobiDB-lite"/>
    </source>
</evidence>
<proteinExistence type="predicted"/>
<keyword evidence="1" id="KW-0175">Coiled coil</keyword>
<evidence type="ECO:0000256" key="1">
    <source>
        <dbReference type="SAM" id="Coils"/>
    </source>
</evidence>
<dbReference type="EMBL" id="JAEAOA010001852">
    <property type="protein sequence ID" value="KAK3608038.1"/>
    <property type="molecule type" value="Genomic_DNA"/>
</dbReference>
<comment type="caution">
    <text evidence="3">The sequence shown here is derived from an EMBL/GenBank/DDBJ whole genome shotgun (WGS) entry which is preliminary data.</text>
</comment>
<feature type="compositionally biased region" description="Polar residues" evidence="2">
    <location>
        <begin position="471"/>
        <end position="483"/>
    </location>
</feature>
<protein>
    <submittedName>
        <fullName evidence="3">Uncharacterized protein</fullName>
    </submittedName>
</protein>
<gene>
    <name evidence="3" type="ORF">CHS0354_031024</name>
</gene>
<accession>A0AAE0WAF1</accession>
<feature type="region of interest" description="Disordered" evidence="2">
    <location>
        <begin position="160"/>
        <end position="228"/>
    </location>
</feature>
<feature type="compositionally biased region" description="Basic and acidic residues" evidence="2">
    <location>
        <begin position="185"/>
        <end position="194"/>
    </location>
</feature>
<reference evidence="3" key="3">
    <citation type="submission" date="2023-05" db="EMBL/GenBank/DDBJ databases">
        <authorList>
            <person name="Smith C.H."/>
        </authorList>
    </citation>
    <scope>NUCLEOTIDE SEQUENCE</scope>
    <source>
        <strain evidence="3">CHS0354</strain>
        <tissue evidence="3">Mantle</tissue>
    </source>
</reference>
<organism evidence="3 4">
    <name type="scientific">Potamilus streckersoni</name>
    <dbReference type="NCBI Taxonomy" id="2493646"/>
    <lineage>
        <taxon>Eukaryota</taxon>
        <taxon>Metazoa</taxon>
        <taxon>Spiralia</taxon>
        <taxon>Lophotrochozoa</taxon>
        <taxon>Mollusca</taxon>
        <taxon>Bivalvia</taxon>
        <taxon>Autobranchia</taxon>
        <taxon>Heteroconchia</taxon>
        <taxon>Palaeoheterodonta</taxon>
        <taxon>Unionida</taxon>
        <taxon>Unionoidea</taxon>
        <taxon>Unionidae</taxon>
        <taxon>Ambleminae</taxon>
        <taxon>Lampsilini</taxon>
        <taxon>Potamilus</taxon>
    </lineage>
</organism>